<gene>
    <name evidence="2" type="ORF">SLEP1_g33847</name>
</gene>
<comment type="caution">
    <text evidence="2">The sequence shown here is derived from an EMBL/GenBank/DDBJ whole genome shotgun (WGS) entry which is preliminary data.</text>
</comment>
<protein>
    <submittedName>
        <fullName evidence="2">Uncharacterized protein</fullName>
    </submittedName>
</protein>
<proteinExistence type="predicted"/>
<dbReference type="AlphaFoldDB" id="A0AAV5KI19"/>
<accession>A0AAV5KI19</accession>
<reference evidence="2 3" key="1">
    <citation type="journal article" date="2021" name="Commun. Biol.">
        <title>The genome of Shorea leprosula (Dipterocarpaceae) highlights the ecological relevance of drought in aseasonal tropical rainforests.</title>
        <authorList>
            <person name="Ng K.K.S."/>
            <person name="Kobayashi M.J."/>
            <person name="Fawcett J.A."/>
            <person name="Hatakeyama M."/>
            <person name="Paape T."/>
            <person name="Ng C.H."/>
            <person name="Ang C.C."/>
            <person name="Tnah L.H."/>
            <person name="Lee C.T."/>
            <person name="Nishiyama T."/>
            <person name="Sese J."/>
            <person name="O'Brien M.J."/>
            <person name="Copetti D."/>
            <person name="Mohd Noor M.I."/>
            <person name="Ong R.C."/>
            <person name="Putra M."/>
            <person name="Sireger I.Z."/>
            <person name="Indrioko S."/>
            <person name="Kosugi Y."/>
            <person name="Izuno A."/>
            <person name="Isagi Y."/>
            <person name="Lee S.L."/>
            <person name="Shimizu K.K."/>
        </authorList>
    </citation>
    <scope>NUCLEOTIDE SEQUENCE [LARGE SCALE GENOMIC DNA]</scope>
    <source>
        <strain evidence="2">214</strain>
    </source>
</reference>
<sequence>MPSIPLTPFYDSTLALPSAHLLSPLIFSFALTGPSQIPFPPLHCWSAAAEAINLLTGGKICSLSKIPMGIPMPAIRGNGDRGDSPTSQGPVDIPRCS</sequence>
<evidence type="ECO:0000313" key="3">
    <source>
        <dbReference type="Proteomes" id="UP001054252"/>
    </source>
</evidence>
<evidence type="ECO:0000313" key="2">
    <source>
        <dbReference type="EMBL" id="GKV24208.1"/>
    </source>
</evidence>
<organism evidence="2 3">
    <name type="scientific">Rubroshorea leprosula</name>
    <dbReference type="NCBI Taxonomy" id="152421"/>
    <lineage>
        <taxon>Eukaryota</taxon>
        <taxon>Viridiplantae</taxon>
        <taxon>Streptophyta</taxon>
        <taxon>Embryophyta</taxon>
        <taxon>Tracheophyta</taxon>
        <taxon>Spermatophyta</taxon>
        <taxon>Magnoliopsida</taxon>
        <taxon>eudicotyledons</taxon>
        <taxon>Gunneridae</taxon>
        <taxon>Pentapetalae</taxon>
        <taxon>rosids</taxon>
        <taxon>malvids</taxon>
        <taxon>Malvales</taxon>
        <taxon>Dipterocarpaceae</taxon>
        <taxon>Rubroshorea</taxon>
    </lineage>
</organism>
<evidence type="ECO:0000256" key="1">
    <source>
        <dbReference type="SAM" id="MobiDB-lite"/>
    </source>
</evidence>
<dbReference type="Proteomes" id="UP001054252">
    <property type="component" value="Unassembled WGS sequence"/>
</dbReference>
<feature type="region of interest" description="Disordered" evidence="1">
    <location>
        <begin position="74"/>
        <end position="97"/>
    </location>
</feature>
<dbReference type="EMBL" id="BPVZ01000065">
    <property type="protein sequence ID" value="GKV24208.1"/>
    <property type="molecule type" value="Genomic_DNA"/>
</dbReference>
<name>A0AAV5KI19_9ROSI</name>
<keyword evidence="3" id="KW-1185">Reference proteome</keyword>